<evidence type="ECO:0000313" key="8">
    <source>
        <dbReference type="EMBL" id="KAK8849221.1"/>
    </source>
</evidence>
<feature type="zinc finger region" description="UBR-type" evidence="4">
    <location>
        <begin position="382"/>
        <end position="454"/>
    </location>
</feature>
<reference evidence="8 9" key="1">
    <citation type="journal article" date="2024" name="IMA Fungus">
        <title>Apiospora arundinis, a panoply of carbohydrate-active enzymes and secondary metabolites.</title>
        <authorList>
            <person name="Sorensen T."/>
            <person name="Petersen C."/>
            <person name="Muurmann A.T."/>
            <person name="Christiansen J.V."/>
            <person name="Brundto M.L."/>
            <person name="Overgaard C.K."/>
            <person name="Boysen A.T."/>
            <person name="Wollenberg R.D."/>
            <person name="Larsen T.O."/>
            <person name="Sorensen J.L."/>
            <person name="Nielsen K.L."/>
            <person name="Sondergaard T.E."/>
        </authorList>
    </citation>
    <scope>NUCLEOTIDE SEQUENCE [LARGE SCALE GENOMIC DNA]</scope>
    <source>
        <strain evidence="8 9">AAU 773</strain>
    </source>
</reference>
<comment type="pathway">
    <text evidence="5">Protein modification; protein ubiquitination.</text>
</comment>
<dbReference type="CDD" id="cd19670">
    <property type="entry name" value="UBR-box_UBR1_2_3"/>
    <property type="match status" value="1"/>
</dbReference>
<keyword evidence="5" id="KW-0833">Ubl conjugation pathway</keyword>
<comment type="caution">
    <text evidence="8">The sequence shown here is derived from an EMBL/GenBank/DDBJ whole genome shotgun (WGS) entry which is preliminary data.</text>
</comment>
<evidence type="ECO:0000259" key="7">
    <source>
        <dbReference type="PROSITE" id="PS51157"/>
    </source>
</evidence>
<proteinExistence type="inferred from homology"/>
<evidence type="ECO:0000313" key="9">
    <source>
        <dbReference type="Proteomes" id="UP001390339"/>
    </source>
</evidence>
<feature type="region of interest" description="Disordered" evidence="6">
    <location>
        <begin position="181"/>
        <end position="210"/>
    </location>
</feature>
<keyword evidence="3 5" id="KW-0862">Zinc</keyword>
<evidence type="ECO:0000256" key="4">
    <source>
        <dbReference type="PROSITE-ProRule" id="PRU00508"/>
    </source>
</evidence>
<feature type="compositionally biased region" description="Low complexity" evidence="6">
    <location>
        <begin position="181"/>
        <end position="194"/>
    </location>
</feature>
<evidence type="ECO:0000256" key="3">
    <source>
        <dbReference type="ARBA" id="ARBA00022833"/>
    </source>
</evidence>
<dbReference type="PANTHER" id="PTHR21497">
    <property type="entry name" value="UBIQUITIN LIGASE E3 ALPHA-RELATED"/>
    <property type="match status" value="1"/>
</dbReference>
<name>A0ABR2HM58_9PEZI</name>
<dbReference type="Pfam" id="PF02207">
    <property type="entry name" value="zf-UBR"/>
    <property type="match status" value="1"/>
</dbReference>
<dbReference type="Gene3D" id="2.10.110.30">
    <property type="match status" value="1"/>
</dbReference>
<organism evidence="8 9">
    <name type="scientific">Apiospora arundinis</name>
    <dbReference type="NCBI Taxonomy" id="335852"/>
    <lineage>
        <taxon>Eukaryota</taxon>
        <taxon>Fungi</taxon>
        <taxon>Dikarya</taxon>
        <taxon>Ascomycota</taxon>
        <taxon>Pezizomycotina</taxon>
        <taxon>Sordariomycetes</taxon>
        <taxon>Xylariomycetidae</taxon>
        <taxon>Amphisphaeriales</taxon>
        <taxon>Apiosporaceae</taxon>
        <taxon>Apiospora</taxon>
    </lineage>
</organism>
<keyword evidence="2 5" id="KW-0863">Zinc-finger</keyword>
<dbReference type="InterPro" id="IPR039164">
    <property type="entry name" value="UBR1-like"/>
</dbReference>
<dbReference type="PANTHER" id="PTHR21497:SF24">
    <property type="entry name" value="E3 UBIQUITIN-PROTEIN LIGASE UBR1"/>
    <property type="match status" value="1"/>
</dbReference>
<evidence type="ECO:0000256" key="1">
    <source>
        <dbReference type="ARBA" id="ARBA00022723"/>
    </source>
</evidence>
<feature type="region of interest" description="Disordered" evidence="6">
    <location>
        <begin position="290"/>
        <end position="317"/>
    </location>
</feature>
<dbReference type="EC" id="2.3.2.27" evidence="5"/>
<accession>A0ABR2HM58</accession>
<dbReference type="SMART" id="SM00396">
    <property type="entry name" value="ZnF_UBR1"/>
    <property type="match status" value="1"/>
</dbReference>
<sequence length="461" mass="51716">MTDILGAISASLDLAIFITKQVEKVKDAPETVQVIIDDVRRLTRILDQLGDTLRPDQRAGYAAVRLSSQGLQNGLDSVKRCETTLAKLGRTLEDIFGKEQWNHGEPLRFGKRARLNYAYHDGPVRRLLTELRECKWDIMLSNSVNQLYLAKQPSQLHPLDYEKLDYLQVLCELALAQKQSKQSTTSGSSSLPPSDATGADATDVFSPNAVHGPAGSKGLYTSALSQSPAVHPSLQTQSPAPSRVIRKVHRSLLDEKVLDQERIRWLNDPFDQQYINIHEPLDDRRLGELTEQSQSTHVEESSFRMKKGRSRGDSRPAAYRSEELEIAKKAMLEKAQQGHKAKIYGNNVQSQAPREDLVEDLMHQWILSPEEKPAMPANPSPTKCKRRFRQGELMYACPKCGYDDETVFCSDCFNWVDHQGHGAESVVANHDEAYCDCGHSHSIRRPVTCANHGSMVPENYG</sequence>
<evidence type="ECO:0000256" key="6">
    <source>
        <dbReference type="SAM" id="MobiDB-lite"/>
    </source>
</evidence>
<comment type="catalytic activity">
    <reaction evidence="5">
        <text>S-ubiquitinyl-[E2 ubiquitin-conjugating enzyme]-L-cysteine + [acceptor protein]-L-lysine = [E2 ubiquitin-conjugating enzyme]-L-cysteine + N(6)-ubiquitinyl-[acceptor protein]-L-lysine.</text>
        <dbReference type="EC" id="2.3.2.27"/>
    </reaction>
</comment>
<dbReference type="Proteomes" id="UP001390339">
    <property type="component" value="Unassembled WGS sequence"/>
</dbReference>
<keyword evidence="9" id="KW-1185">Reference proteome</keyword>
<keyword evidence="1 5" id="KW-0479">Metal-binding</keyword>
<keyword evidence="5" id="KW-0808">Transferase</keyword>
<evidence type="ECO:0000256" key="5">
    <source>
        <dbReference type="RuleBase" id="RU366018"/>
    </source>
</evidence>
<protein>
    <recommendedName>
        <fullName evidence="5">E3 ubiquitin-protein ligase</fullName>
        <ecNumber evidence="5">2.3.2.27</ecNumber>
    </recommendedName>
</protein>
<dbReference type="InterPro" id="IPR003126">
    <property type="entry name" value="Znf_UBR"/>
</dbReference>
<feature type="domain" description="UBR-type" evidence="7">
    <location>
        <begin position="382"/>
        <end position="454"/>
    </location>
</feature>
<dbReference type="PROSITE" id="PS51157">
    <property type="entry name" value="ZF_UBR"/>
    <property type="match status" value="1"/>
</dbReference>
<gene>
    <name evidence="8" type="ORF">PGQ11_015701</name>
</gene>
<dbReference type="EMBL" id="JAPCWZ010000010">
    <property type="protein sequence ID" value="KAK8849221.1"/>
    <property type="molecule type" value="Genomic_DNA"/>
</dbReference>
<evidence type="ECO:0000256" key="2">
    <source>
        <dbReference type="ARBA" id="ARBA00022771"/>
    </source>
</evidence>
<comment type="similarity">
    <text evidence="5">Belongs to the E3 ubiquitin-protein ligase UBR1-like family.</text>
</comment>
<comment type="function">
    <text evidence="5">Ubiquitin ligase protein which is a component of the N-end rule pathway. Recognizes and binds to proteins bearing specific N-terminal residues that are destabilizing according to the N-end rule, leading to their ubiquitination and subsequent degradation.</text>
</comment>